<dbReference type="Proteomes" id="UP001206925">
    <property type="component" value="Unassembled WGS sequence"/>
</dbReference>
<evidence type="ECO:0000313" key="3">
    <source>
        <dbReference type="Proteomes" id="UP001206925"/>
    </source>
</evidence>
<dbReference type="EMBL" id="JAMZMK010006237">
    <property type="protein sequence ID" value="KAI7749976.1"/>
    <property type="molecule type" value="Genomic_DNA"/>
</dbReference>
<protein>
    <submittedName>
        <fullName evidence="2">Uncharacterized protein</fullName>
    </submittedName>
</protein>
<sequence>MINMDVTIAISNEDVRREIKILRALLGNKHLIHFYICYGLSSNLNDTKSVYTSKIEGNHCKNLSAKRLVTTVAVVGPPANWVKLNVMVMVRVQSDPAGRVVITGHGRNFHYHVGEVHKPPPGPKMPDGTKGFTMGRGRALS</sequence>
<keyword evidence="3" id="KW-1185">Reference proteome</keyword>
<reference evidence="2" key="1">
    <citation type="submission" date="2022-06" db="EMBL/GenBank/DDBJ databases">
        <title>Uncovering the hologenomic basis of an extraordinary plant invasion.</title>
        <authorList>
            <person name="Bieker V.C."/>
            <person name="Martin M.D."/>
            <person name="Gilbert T."/>
            <person name="Hodgins K."/>
            <person name="Battlay P."/>
            <person name="Petersen B."/>
            <person name="Wilson J."/>
        </authorList>
    </citation>
    <scope>NUCLEOTIDE SEQUENCE</scope>
    <source>
        <strain evidence="2">AA19_3_7</strain>
        <tissue evidence="2">Leaf</tissue>
    </source>
</reference>
<gene>
    <name evidence="2" type="ORF">M8C21_007314</name>
</gene>
<evidence type="ECO:0000313" key="2">
    <source>
        <dbReference type="EMBL" id="KAI7749976.1"/>
    </source>
</evidence>
<evidence type="ECO:0000256" key="1">
    <source>
        <dbReference type="SAM" id="MobiDB-lite"/>
    </source>
</evidence>
<feature type="region of interest" description="Disordered" evidence="1">
    <location>
        <begin position="113"/>
        <end position="141"/>
    </location>
</feature>
<proteinExistence type="predicted"/>
<name>A0AAD5D0S2_AMBAR</name>
<comment type="caution">
    <text evidence="2">The sequence shown here is derived from an EMBL/GenBank/DDBJ whole genome shotgun (WGS) entry which is preliminary data.</text>
</comment>
<accession>A0AAD5D0S2</accession>
<dbReference type="AlphaFoldDB" id="A0AAD5D0S2"/>
<organism evidence="2 3">
    <name type="scientific">Ambrosia artemisiifolia</name>
    <name type="common">Common ragweed</name>
    <dbReference type="NCBI Taxonomy" id="4212"/>
    <lineage>
        <taxon>Eukaryota</taxon>
        <taxon>Viridiplantae</taxon>
        <taxon>Streptophyta</taxon>
        <taxon>Embryophyta</taxon>
        <taxon>Tracheophyta</taxon>
        <taxon>Spermatophyta</taxon>
        <taxon>Magnoliopsida</taxon>
        <taxon>eudicotyledons</taxon>
        <taxon>Gunneridae</taxon>
        <taxon>Pentapetalae</taxon>
        <taxon>asterids</taxon>
        <taxon>campanulids</taxon>
        <taxon>Asterales</taxon>
        <taxon>Asteraceae</taxon>
        <taxon>Asteroideae</taxon>
        <taxon>Heliantheae alliance</taxon>
        <taxon>Heliantheae</taxon>
        <taxon>Ambrosia</taxon>
    </lineage>
</organism>